<name>A0A015XIE7_BACFG</name>
<dbReference type="EMBL" id="JGDJ01000012">
    <property type="protein sequence ID" value="EXZ31443.1"/>
    <property type="molecule type" value="Genomic_DNA"/>
</dbReference>
<evidence type="ECO:0000313" key="1">
    <source>
        <dbReference type="EMBL" id="EXZ31443.1"/>
    </source>
</evidence>
<dbReference type="Proteomes" id="UP000022082">
    <property type="component" value="Unassembled WGS sequence"/>
</dbReference>
<evidence type="ECO:0008006" key="3">
    <source>
        <dbReference type="Google" id="ProtNLM"/>
    </source>
</evidence>
<protein>
    <recommendedName>
        <fullName evidence="3">Type VI secretion system needle protein Hcp</fullName>
    </recommendedName>
</protein>
<sequence length="131" mass="14745">MAFRASLELNNKEFDVLYSNYEFSRNTDSKGMPSSSVLGGRVKVTIESTEDTSVIESMLNSAFKPVEGKIIYKKTEEDAKMKEIQFKNAYIVHYSETLDANNDVPMTITITFSAEEITVGSAALDNRWPKK</sequence>
<proteinExistence type="predicted"/>
<gene>
    <name evidence="1" type="ORF">M136_4780</name>
</gene>
<evidence type="ECO:0000313" key="2">
    <source>
        <dbReference type="Proteomes" id="UP000022082"/>
    </source>
</evidence>
<dbReference type="InterPro" id="IPR041408">
    <property type="entry name" value="Hcp_Tssd"/>
</dbReference>
<accession>A0A015XIE7</accession>
<organism evidence="1 2">
    <name type="scientific">Bacteroides fragilis str. S36L11</name>
    <dbReference type="NCBI Taxonomy" id="1339327"/>
    <lineage>
        <taxon>Bacteria</taxon>
        <taxon>Pseudomonadati</taxon>
        <taxon>Bacteroidota</taxon>
        <taxon>Bacteroidia</taxon>
        <taxon>Bacteroidales</taxon>
        <taxon>Bacteroidaceae</taxon>
        <taxon>Bacteroides</taxon>
    </lineage>
</organism>
<reference evidence="1 2" key="1">
    <citation type="submission" date="2014-02" db="EMBL/GenBank/DDBJ databases">
        <authorList>
            <person name="Sears C."/>
            <person name="Carroll K."/>
            <person name="Sack B.R."/>
            <person name="Qadri F."/>
            <person name="Myers L.L."/>
            <person name="Chung G.-T."/>
            <person name="Escheverria P."/>
            <person name="Fraser C.M."/>
            <person name="Sadzewicz L."/>
            <person name="Shefchek K.A."/>
            <person name="Tallon L."/>
            <person name="Das S.P."/>
            <person name="Daugherty S."/>
            <person name="Mongodin E.F."/>
        </authorList>
    </citation>
    <scope>NUCLEOTIDE SEQUENCE [LARGE SCALE GENOMIC DNA]</scope>
    <source>
        <strain evidence="1 2">S36L11</strain>
    </source>
</reference>
<dbReference type="GO" id="GO:0033104">
    <property type="term" value="C:type VI protein secretion system complex"/>
    <property type="evidence" value="ECO:0007669"/>
    <property type="project" value="InterPro"/>
</dbReference>
<comment type="caution">
    <text evidence="1">The sequence shown here is derived from an EMBL/GenBank/DDBJ whole genome shotgun (WGS) entry which is preliminary data.</text>
</comment>
<dbReference type="RefSeq" id="WP_009293425.1">
    <property type="nucleotide sequence ID" value="NZ_JGDJ01000012.1"/>
</dbReference>
<dbReference type="Pfam" id="PF17642">
    <property type="entry name" value="TssD"/>
    <property type="match status" value="1"/>
</dbReference>
<dbReference type="AlphaFoldDB" id="A0A015XIE7"/>
<dbReference type="PATRIC" id="fig|1339327.3.peg.79"/>